<organism evidence="1 2">
    <name type="scientific">Melia azedarach</name>
    <name type="common">Chinaberry tree</name>
    <dbReference type="NCBI Taxonomy" id="155640"/>
    <lineage>
        <taxon>Eukaryota</taxon>
        <taxon>Viridiplantae</taxon>
        <taxon>Streptophyta</taxon>
        <taxon>Embryophyta</taxon>
        <taxon>Tracheophyta</taxon>
        <taxon>Spermatophyta</taxon>
        <taxon>Magnoliopsida</taxon>
        <taxon>eudicotyledons</taxon>
        <taxon>Gunneridae</taxon>
        <taxon>Pentapetalae</taxon>
        <taxon>rosids</taxon>
        <taxon>malvids</taxon>
        <taxon>Sapindales</taxon>
        <taxon>Meliaceae</taxon>
        <taxon>Melia</taxon>
    </lineage>
</organism>
<accession>A0ACC1YJG9</accession>
<reference evidence="1 2" key="1">
    <citation type="journal article" date="2023" name="Science">
        <title>Complex scaffold remodeling in plant triterpene biosynthesis.</title>
        <authorList>
            <person name="De La Pena R."/>
            <person name="Hodgson H."/>
            <person name="Liu J.C."/>
            <person name="Stephenson M.J."/>
            <person name="Martin A.C."/>
            <person name="Owen C."/>
            <person name="Harkess A."/>
            <person name="Leebens-Mack J."/>
            <person name="Jimenez L.E."/>
            <person name="Osbourn A."/>
            <person name="Sattely E.S."/>
        </authorList>
    </citation>
    <scope>NUCLEOTIDE SEQUENCE [LARGE SCALE GENOMIC DNA]</scope>
    <source>
        <strain evidence="2">cv. JPN11</strain>
        <tissue evidence="1">Leaf</tissue>
    </source>
</reference>
<evidence type="ECO:0000313" key="1">
    <source>
        <dbReference type="EMBL" id="KAJ4723678.1"/>
    </source>
</evidence>
<comment type="caution">
    <text evidence="1">The sequence shown here is derived from an EMBL/GenBank/DDBJ whole genome shotgun (WGS) entry which is preliminary data.</text>
</comment>
<dbReference type="Proteomes" id="UP001164539">
    <property type="component" value="Chromosome 3"/>
</dbReference>
<name>A0ACC1YJG9_MELAZ</name>
<protein>
    <submittedName>
        <fullName evidence="1">Disease resistance protein</fullName>
    </submittedName>
</protein>
<proteinExistence type="predicted"/>
<dbReference type="EMBL" id="CM051396">
    <property type="protein sequence ID" value="KAJ4723678.1"/>
    <property type="molecule type" value="Genomic_DNA"/>
</dbReference>
<gene>
    <name evidence="1" type="ORF">OWV82_007017</name>
</gene>
<evidence type="ECO:0000313" key="2">
    <source>
        <dbReference type="Proteomes" id="UP001164539"/>
    </source>
</evidence>
<keyword evidence="2" id="KW-1185">Reference proteome</keyword>
<sequence length="988" mass="112660">MEAAIIAQTVGQAAGSMAVPAIEGGKGVFNCLKRRYGYVKHIKNNFEKLKREEEYLCDEEERVETEVNRNEPKMKPTRGYQTWLSDVKEMKEKIKLLEIKYAKIGQCLCGLCPIHRLLKYGERIVKMTEDVVSLRNKIGQITIMVEKPPDPFIRKHALNIGEVPSLYKHVEILKEYLENDTLKKIRIWGPPGVGKTTIMENVHNAVGESGKYNMIFWVTVNINGNIRDIQEILLKQLKLNVEEHTSNYHKAEIISRALEDKRYVLFLDGVSSDIDLREIGIHKEHERGKVVFTCRIRNCCGETDEDVNVQRLSDEDAQKIFWDKVGVHLKNNRDIKLVAGRIINECGGMPHMIKLIGTDLAKVSNPAIWRAKLDELRSPSTNRKQKLDPFYKAFKSIYEQLDSYIQPYLLYWAIFPAGYQLHQNYIIECWRADQFFTQLQKLREARDQGHAILDKFVERCLLVNGEKRAHYKMFEHFHRAALRIAKCDENSCRILVKDSEKISKEEWKNANRLSLIRLCLSTLPKRPKCCRILTLLLQESSLSEIPELFFGYMCGLQLLDLHDTNIRLLPPSISSLINLKALFLNNCRQLMLLPTEIGDLNKLEIFDLRQTGIQSLPTQIGQLTSLKCLRVSFVEHVGSHNHVNSRPGEMISSNIISRLHSLEELIIDVLDPTNGRWKQNVETIVKEAVALEELTTLCFYFPKVEWFQTFISSSKSLNGNNSFRSFSILVGYQQRSNPVTEVDISGCSAEKHFRFSAGVGIPSEVSTILEQACSFELIGHQDATNLSVFGPDKLGGLEACIIEDCNTMTSIIDGNCTGGVAFQSLNELHIKNLPRLVHIWEGSIGSESLNNLTILTMKKCHTVQTLFSKEMVVQLNQLQYLQVEDCRVIEEIIKAGSVVDSEAFPKLKSLELIALPSLSTICDNVSLAWPSLEKIAIKTCGELKSFPSTFKNVTKLGVIACVQTWLDQLDWQNDTVLRDRFQRLHQPI</sequence>